<reference evidence="3" key="1">
    <citation type="submission" date="2023-07" db="EMBL/GenBank/DDBJ databases">
        <title>The carbon used by Thiothrix.</title>
        <authorList>
            <person name="Chen L."/>
        </authorList>
    </citation>
    <scope>NUCLEOTIDE SEQUENCE [LARGE SCALE GENOMIC DNA]</scope>
</reference>
<dbReference type="Pfam" id="PF15738">
    <property type="entry name" value="YafQ_toxin"/>
    <property type="match status" value="1"/>
</dbReference>
<keyword evidence="1" id="KW-1277">Toxin-antitoxin system</keyword>
<dbReference type="EMBL" id="JAYMYJ010000030">
    <property type="protein sequence ID" value="MEB4590130.1"/>
    <property type="molecule type" value="Genomic_DNA"/>
</dbReference>
<dbReference type="PANTHER" id="PTHR40588:SF1">
    <property type="entry name" value="MRNA INTERFERASE TOXIN YAFQ"/>
    <property type="match status" value="1"/>
</dbReference>
<dbReference type="SUPFAM" id="SSF143011">
    <property type="entry name" value="RelE-like"/>
    <property type="match status" value="1"/>
</dbReference>
<evidence type="ECO:0000256" key="1">
    <source>
        <dbReference type="ARBA" id="ARBA00022649"/>
    </source>
</evidence>
<dbReference type="PIRSF" id="PIRSF006156">
    <property type="entry name" value="YafQ"/>
    <property type="match status" value="1"/>
</dbReference>
<evidence type="ECO:0000313" key="3">
    <source>
        <dbReference type="Proteomes" id="UP001308005"/>
    </source>
</evidence>
<dbReference type="Gene3D" id="3.30.2310.20">
    <property type="entry name" value="RelE-like"/>
    <property type="match status" value="1"/>
</dbReference>
<dbReference type="InterPro" id="IPR004386">
    <property type="entry name" value="Toxin_YafQ-like"/>
</dbReference>
<reference evidence="2 3" key="2">
    <citation type="submission" date="2024-01" db="EMBL/GenBank/DDBJ databases">
        <authorList>
            <person name="Xie X."/>
        </authorList>
    </citation>
    <scope>NUCLEOTIDE SEQUENCE [LARGE SCALE GENOMIC DNA]</scope>
    <source>
        <strain evidence="2">SCUT-1</strain>
    </source>
</reference>
<dbReference type="NCBIfam" id="TIGR00053">
    <property type="entry name" value="YafQ family addiction module toxin"/>
    <property type="match status" value="1"/>
</dbReference>
<dbReference type="PANTHER" id="PTHR40588">
    <property type="entry name" value="MRNA INTERFERASE TOXIN YAFQ"/>
    <property type="match status" value="1"/>
</dbReference>
<sequence>MREAVYTSRFKKDVKLSKKRGKDMERLKAVMVLLANAEPLPQELKDHPLSGNWQARRELHVEPDWLLIYKLTDDDSTITFERTGTHSDLFGSVRR</sequence>
<comment type="caution">
    <text evidence="2">The sequence shown here is derived from an EMBL/GenBank/DDBJ whole genome shotgun (WGS) entry which is preliminary data.</text>
</comment>
<dbReference type="RefSeq" id="WP_324693369.1">
    <property type="nucleotide sequence ID" value="NZ_JAYMYJ010000030.1"/>
</dbReference>
<proteinExistence type="predicted"/>
<dbReference type="NCBIfam" id="TIGR02385">
    <property type="entry name" value="RelE_StbE"/>
    <property type="match status" value="1"/>
</dbReference>
<evidence type="ECO:0000313" key="2">
    <source>
        <dbReference type="EMBL" id="MEB4590130.1"/>
    </source>
</evidence>
<organism evidence="2 3">
    <name type="scientific">Candidatus Thiothrix phosphatis</name>
    <dbReference type="NCBI Taxonomy" id="3112415"/>
    <lineage>
        <taxon>Bacteria</taxon>
        <taxon>Pseudomonadati</taxon>
        <taxon>Pseudomonadota</taxon>
        <taxon>Gammaproteobacteria</taxon>
        <taxon>Thiotrichales</taxon>
        <taxon>Thiotrichaceae</taxon>
        <taxon>Thiothrix</taxon>
    </lineage>
</organism>
<protein>
    <submittedName>
        <fullName evidence="2">Type II toxin-antitoxin system YafQ family toxin</fullName>
    </submittedName>
</protein>
<dbReference type="InterPro" id="IPR035093">
    <property type="entry name" value="RelE/ParE_toxin_dom_sf"/>
</dbReference>
<dbReference type="Proteomes" id="UP001308005">
    <property type="component" value="Unassembled WGS sequence"/>
</dbReference>
<accession>A0ABU6CTI0</accession>
<name>A0ABU6CTI0_9GAMM</name>
<gene>
    <name evidence="2" type="ORF">VSS37_03975</name>
</gene>
<dbReference type="InterPro" id="IPR007712">
    <property type="entry name" value="RelE/ParE_toxin"/>
</dbReference>
<keyword evidence="3" id="KW-1185">Reference proteome</keyword>